<proteinExistence type="predicted"/>
<reference evidence="2 3" key="1">
    <citation type="submission" date="2021-06" db="EMBL/GenBank/DDBJ databases">
        <title>Caerostris extrusa draft genome.</title>
        <authorList>
            <person name="Kono N."/>
            <person name="Arakawa K."/>
        </authorList>
    </citation>
    <scope>NUCLEOTIDE SEQUENCE [LARGE SCALE GENOMIC DNA]</scope>
</reference>
<protein>
    <submittedName>
        <fullName evidence="2">Uncharacterized protein</fullName>
    </submittedName>
</protein>
<dbReference type="AlphaFoldDB" id="A0AAV4Q5Y7"/>
<feature type="compositionally biased region" description="Basic and acidic residues" evidence="1">
    <location>
        <begin position="61"/>
        <end position="92"/>
    </location>
</feature>
<organism evidence="2 3">
    <name type="scientific">Caerostris extrusa</name>
    <name type="common">Bark spider</name>
    <name type="synonym">Caerostris bankana</name>
    <dbReference type="NCBI Taxonomy" id="172846"/>
    <lineage>
        <taxon>Eukaryota</taxon>
        <taxon>Metazoa</taxon>
        <taxon>Ecdysozoa</taxon>
        <taxon>Arthropoda</taxon>
        <taxon>Chelicerata</taxon>
        <taxon>Arachnida</taxon>
        <taxon>Araneae</taxon>
        <taxon>Araneomorphae</taxon>
        <taxon>Entelegynae</taxon>
        <taxon>Araneoidea</taxon>
        <taxon>Araneidae</taxon>
        <taxon>Caerostris</taxon>
    </lineage>
</organism>
<feature type="compositionally biased region" description="Low complexity" evidence="1">
    <location>
        <begin position="196"/>
        <end position="222"/>
    </location>
</feature>
<feature type="region of interest" description="Disordered" evidence="1">
    <location>
        <begin position="1"/>
        <end position="279"/>
    </location>
</feature>
<accession>A0AAV4Q5Y7</accession>
<comment type="caution">
    <text evidence="2">The sequence shown here is derived from an EMBL/GenBank/DDBJ whole genome shotgun (WGS) entry which is preliminary data.</text>
</comment>
<evidence type="ECO:0000313" key="3">
    <source>
        <dbReference type="Proteomes" id="UP001054945"/>
    </source>
</evidence>
<feature type="compositionally biased region" description="Polar residues" evidence="1">
    <location>
        <begin position="119"/>
        <end position="132"/>
    </location>
</feature>
<gene>
    <name evidence="2" type="ORF">CEXT_794951</name>
</gene>
<feature type="compositionally biased region" description="Basic and acidic residues" evidence="1">
    <location>
        <begin position="248"/>
        <end position="258"/>
    </location>
</feature>
<evidence type="ECO:0000313" key="2">
    <source>
        <dbReference type="EMBL" id="GIY03410.1"/>
    </source>
</evidence>
<dbReference type="EMBL" id="BPLR01005574">
    <property type="protein sequence ID" value="GIY03410.1"/>
    <property type="molecule type" value="Genomic_DNA"/>
</dbReference>
<keyword evidence="3" id="KW-1185">Reference proteome</keyword>
<dbReference type="Proteomes" id="UP001054945">
    <property type="component" value="Unassembled WGS sequence"/>
</dbReference>
<feature type="compositionally biased region" description="Polar residues" evidence="1">
    <location>
        <begin position="12"/>
        <end position="21"/>
    </location>
</feature>
<name>A0AAV4Q5Y7_CAEEX</name>
<sequence>MEIDSETDSPSRRNTLPQITLTRCDRQASQHLDLAVSPHQSSSQSSDSITQENIPSISPIKEIKEHSQKPSQEKRSSTDKRMSSEKVSDLHSKTKNHLFSEPSKTQSHKPAGTVRTPEVHSTPSATTFQCESSIRDATPKKTQFKRSPPPFIRRSPSPKRPETLRFATKRGSIPSKKIAGISLAPSKPTRSPPTSPTTDIPSPTKKDPSSPFSKSSPKFTAKLGSKSSPALESPITPEAAKTFAAETSKGKVQEKDQKGQQPPDAPKRQRSHSSSKEKK</sequence>
<evidence type="ECO:0000256" key="1">
    <source>
        <dbReference type="SAM" id="MobiDB-lite"/>
    </source>
</evidence>